<feature type="chain" id="PRO_5038431053" evidence="1">
    <location>
        <begin position="21"/>
        <end position="337"/>
    </location>
</feature>
<dbReference type="HOGENOM" id="CLU_823672_0_0_9"/>
<dbReference type="PROSITE" id="PS51257">
    <property type="entry name" value="PROKAR_LIPOPROTEIN"/>
    <property type="match status" value="1"/>
</dbReference>
<accession>G8TV59</accession>
<dbReference type="Proteomes" id="UP000005439">
    <property type="component" value="Chromosome"/>
</dbReference>
<protein>
    <submittedName>
        <fullName evidence="2">Uncharacterized protein</fullName>
    </submittedName>
</protein>
<dbReference type="AlphaFoldDB" id="G8TV59"/>
<evidence type="ECO:0000256" key="1">
    <source>
        <dbReference type="SAM" id="SignalP"/>
    </source>
</evidence>
<dbReference type="STRING" id="679936.Sulac_1199"/>
<reference evidence="3" key="1">
    <citation type="submission" date="2011-12" db="EMBL/GenBank/DDBJ databases">
        <title>The complete genome of chromosome of Sulfobacillus acidophilus DSM 10332.</title>
        <authorList>
            <person name="Lucas S."/>
            <person name="Han J."/>
            <person name="Lapidus A."/>
            <person name="Bruce D."/>
            <person name="Goodwin L."/>
            <person name="Pitluck S."/>
            <person name="Peters L."/>
            <person name="Kyrpides N."/>
            <person name="Mavromatis K."/>
            <person name="Ivanova N."/>
            <person name="Mikhailova N."/>
            <person name="Chertkov O."/>
            <person name="Saunders E."/>
            <person name="Detter J.C."/>
            <person name="Tapia R."/>
            <person name="Han C."/>
            <person name="Land M."/>
            <person name="Hauser L."/>
            <person name="Markowitz V."/>
            <person name="Cheng J.-F."/>
            <person name="Hugenholtz P."/>
            <person name="Woyke T."/>
            <person name="Wu D."/>
            <person name="Pukall R."/>
            <person name="Gehrich-Schroeter G."/>
            <person name="Schneider S."/>
            <person name="Klenk H.-P."/>
            <person name="Eisen J.A."/>
        </authorList>
    </citation>
    <scope>NUCLEOTIDE SEQUENCE [LARGE SCALE GENOMIC DNA]</scope>
    <source>
        <strain evidence="3">ATCC 700253 / DSM 10332 / NAL</strain>
    </source>
</reference>
<reference evidence="2 3" key="2">
    <citation type="journal article" date="2012" name="Stand. Genomic Sci.">
        <title>Complete genome sequence of the moderately thermophilic mineral-sulfide-oxidizing firmicute Sulfobacillus acidophilus type strain (NAL(T)).</title>
        <authorList>
            <person name="Anderson I."/>
            <person name="Chertkov O."/>
            <person name="Chen A."/>
            <person name="Saunders E."/>
            <person name="Lapidus A."/>
            <person name="Nolan M."/>
            <person name="Lucas S."/>
            <person name="Hammon N."/>
            <person name="Deshpande S."/>
            <person name="Cheng J.F."/>
            <person name="Han C."/>
            <person name="Tapia R."/>
            <person name="Goodwin L.A."/>
            <person name="Pitluck S."/>
            <person name="Liolios K."/>
            <person name="Pagani I."/>
            <person name="Ivanova N."/>
            <person name="Mikhailova N."/>
            <person name="Pati A."/>
            <person name="Palaniappan K."/>
            <person name="Land M."/>
            <person name="Pan C."/>
            <person name="Rohde M."/>
            <person name="Pukall R."/>
            <person name="Goker M."/>
            <person name="Detter J.C."/>
            <person name="Woyke T."/>
            <person name="Bristow J."/>
            <person name="Eisen J.A."/>
            <person name="Markowitz V."/>
            <person name="Hugenholtz P."/>
            <person name="Kyrpides N.C."/>
            <person name="Klenk H.P."/>
            <person name="Mavromatis K."/>
        </authorList>
    </citation>
    <scope>NUCLEOTIDE SEQUENCE [LARGE SCALE GENOMIC DNA]</scope>
    <source>
        <strain evidence="3">ATCC 700253 / DSM 10332 / NAL</strain>
    </source>
</reference>
<evidence type="ECO:0000313" key="2">
    <source>
        <dbReference type="EMBL" id="AEW04699.1"/>
    </source>
</evidence>
<dbReference type="EMBL" id="CP003179">
    <property type="protein sequence ID" value="AEW04699.1"/>
    <property type="molecule type" value="Genomic_DNA"/>
</dbReference>
<organism evidence="2 3">
    <name type="scientific">Sulfobacillus acidophilus (strain ATCC 700253 / DSM 10332 / NAL)</name>
    <dbReference type="NCBI Taxonomy" id="679936"/>
    <lineage>
        <taxon>Bacteria</taxon>
        <taxon>Bacillati</taxon>
        <taxon>Bacillota</taxon>
        <taxon>Clostridia</taxon>
        <taxon>Eubacteriales</taxon>
        <taxon>Clostridiales Family XVII. Incertae Sedis</taxon>
        <taxon>Sulfobacillus</taxon>
    </lineage>
</organism>
<dbReference type="KEGG" id="sap:Sulac_1199"/>
<proteinExistence type="predicted"/>
<dbReference type="PATRIC" id="fig|679936.5.peg.1259"/>
<evidence type="ECO:0000313" key="3">
    <source>
        <dbReference type="Proteomes" id="UP000005439"/>
    </source>
</evidence>
<feature type="signal peptide" evidence="1">
    <location>
        <begin position="1"/>
        <end position="20"/>
    </location>
</feature>
<name>G8TV59_SULAD</name>
<sequence length="337" mass="36320">MSRFRQLSVAALTTASLLLAGCGAHHTPTAAPKAHPRPATPTMTYPAHVTNAIGYIEQYDQAVETQFLRSIAKWNPGLPVSGPNAGNMSAAWLDSPAILKMYGGPKLPPTLQAAGINPAQFPPNGSFSGVQAFAQAEWPYAAKYFPGMTEAQLVQGIEAAGPFLMDEYGNAGVQDIGYTLGPWVPQGTWPPKGNERTLAQDYASTLKGAYITGPHQGSPRIGYVYQTWFTIPASVTNQINATNWYAFLAPVPWKNTPQAGMPPGIHVRWAFELFRAVTVYTVGANQVHNGYQIGEASNGVDDIGLAYVQQGSQGRWFVTHFGTKQPVITDKVFNTVP</sequence>
<keyword evidence="3" id="KW-1185">Reference proteome</keyword>
<keyword evidence="1" id="KW-0732">Signal</keyword>
<gene>
    <name evidence="2" type="ordered locus">Sulac_1199</name>
</gene>